<dbReference type="InterPro" id="IPR052190">
    <property type="entry name" value="Euk-Arch_PrmC-MTase"/>
</dbReference>
<accession>A0A2R7Y2I8</accession>
<dbReference type="NCBIfam" id="TIGR00537">
    <property type="entry name" value="hemK_rel_arch"/>
    <property type="match status" value="1"/>
</dbReference>
<dbReference type="Gene3D" id="3.40.50.150">
    <property type="entry name" value="Vaccinia Virus protein VP39"/>
    <property type="match status" value="1"/>
</dbReference>
<dbReference type="InterPro" id="IPR007848">
    <property type="entry name" value="Small_mtfrase_dom"/>
</dbReference>
<dbReference type="GO" id="GO:0008276">
    <property type="term" value="F:protein methyltransferase activity"/>
    <property type="evidence" value="ECO:0007669"/>
    <property type="project" value="TreeGrafter"/>
</dbReference>
<evidence type="ECO:0000259" key="4">
    <source>
        <dbReference type="Pfam" id="PF05175"/>
    </source>
</evidence>
<evidence type="ECO:0000256" key="1">
    <source>
        <dbReference type="ARBA" id="ARBA00022603"/>
    </source>
</evidence>
<dbReference type="GO" id="GO:0008757">
    <property type="term" value="F:S-adenosylmethionine-dependent methyltransferase activity"/>
    <property type="evidence" value="ECO:0007669"/>
    <property type="project" value="TreeGrafter"/>
</dbReference>
<gene>
    <name evidence="5" type="ORF">B9J98_05375</name>
</gene>
<feature type="domain" description="Methyltransferase small" evidence="4">
    <location>
        <begin position="30"/>
        <end position="157"/>
    </location>
</feature>
<keyword evidence="1" id="KW-0489">Methyltransferase</keyword>
<comment type="caution">
    <text evidence="5">The sequence shown here is derived from an EMBL/GenBank/DDBJ whole genome shotgun (WGS) entry which is preliminary data.</text>
</comment>
<dbReference type="PANTHER" id="PTHR45875">
    <property type="entry name" value="METHYLTRANSFERASE N6AMT1"/>
    <property type="match status" value="1"/>
</dbReference>
<name>A0A2R7Y2I8_9ARCH</name>
<evidence type="ECO:0000256" key="3">
    <source>
        <dbReference type="ARBA" id="ARBA00022691"/>
    </source>
</evidence>
<dbReference type="SUPFAM" id="SSF53335">
    <property type="entry name" value="S-adenosyl-L-methionine-dependent methyltransferases"/>
    <property type="match status" value="1"/>
</dbReference>
<dbReference type="Proteomes" id="UP000244066">
    <property type="component" value="Unassembled WGS sequence"/>
</dbReference>
<dbReference type="PANTHER" id="PTHR45875:SF1">
    <property type="entry name" value="METHYLTRANSFERASE N6AMT1"/>
    <property type="match status" value="1"/>
</dbReference>
<dbReference type="Pfam" id="PF05175">
    <property type="entry name" value="MTS"/>
    <property type="match status" value="1"/>
</dbReference>
<dbReference type="GO" id="GO:0032259">
    <property type="term" value="P:methylation"/>
    <property type="evidence" value="ECO:0007669"/>
    <property type="project" value="UniProtKB-KW"/>
</dbReference>
<organism evidence="5 6">
    <name type="scientific">Candidatus Terraquivivens tikiterensis</name>
    <dbReference type="NCBI Taxonomy" id="1980982"/>
    <lineage>
        <taxon>Archaea</taxon>
        <taxon>Nitrososphaerota</taxon>
        <taxon>Candidatus Wolframiiraptoraceae</taxon>
        <taxon>Candidatus Terraquivivens</taxon>
    </lineage>
</organism>
<protein>
    <recommendedName>
        <fullName evidence="4">Methyltransferase small domain-containing protein</fullName>
    </recommendedName>
</protein>
<keyword evidence="2" id="KW-0808">Transferase</keyword>
<dbReference type="EMBL" id="NDWU01000013">
    <property type="protein sequence ID" value="PUA31751.1"/>
    <property type="molecule type" value="Genomic_DNA"/>
</dbReference>
<evidence type="ECO:0000256" key="2">
    <source>
        <dbReference type="ARBA" id="ARBA00022679"/>
    </source>
</evidence>
<dbReference type="AlphaFoldDB" id="A0A2R7Y2I8"/>
<evidence type="ECO:0000313" key="6">
    <source>
        <dbReference type="Proteomes" id="UP000244066"/>
    </source>
</evidence>
<keyword evidence="3" id="KW-0949">S-adenosyl-L-methionine</keyword>
<dbReference type="InterPro" id="IPR004557">
    <property type="entry name" value="PrmC-related"/>
</dbReference>
<dbReference type="InterPro" id="IPR029063">
    <property type="entry name" value="SAM-dependent_MTases_sf"/>
</dbReference>
<dbReference type="GO" id="GO:0035657">
    <property type="term" value="C:eRF1 methyltransferase complex"/>
    <property type="evidence" value="ECO:0007669"/>
    <property type="project" value="TreeGrafter"/>
</dbReference>
<evidence type="ECO:0000313" key="5">
    <source>
        <dbReference type="EMBL" id="PUA31751.1"/>
    </source>
</evidence>
<reference evidence="5 6" key="1">
    <citation type="submission" date="2017-04" db="EMBL/GenBank/DDBJ databases">
        <title>Draft Aigarchaeota genome from a New Zealand hot spring.</title>
        <authorList>
            <person name="Reysenbach A.-L."/>
            <person name="Donaho J.A."/>
            <person name="Gerhart J."/>
            <person name="Kelley J.F."/>
            <person name="Kouba K."/>
            <person name="Podar M."/>
            <person name="Stott M."/>
        </authorList>
    </citation>
    <scope>NUCLEOTIDE SEQUENCE [LARGE SCALE GENOMIC DNA]</scope>
    <source>
        <strain evidence="5">NZ13_MG1</strain>
    </source>
</reference>
<dbReference type="CDD" id="cd02440">
    <property type="entry name" value="AdoMet_MTases"/>
    <property type="match status" value="1"/>
</dbReference>
<proteinExistence type="predicted"/>
<sequence>MYKKLTTIRVGNLTVNLYEDKRVYRPLAVSKLIASCISLKGGERVLDLGTGSGFLAIVASKLGAGSCVATDVSPAAVAMAKLNAELNNAHNIEVRQGNLYEPVEHELFDLIISNPPMTPSPKPLKVETYGGADGRMVLDAILKGAREHLRPGGKLLIPTVSIVGIDITASMLARLGMSYRCVGYALVPFGRLLRGLESYILKLPNASIVYDKCMRPCWTAVVFEARLLA</sequence>